<dbReference type="SUPFAM" id="SSF52266">
    <property type="entry name" value="SGNH hydrolase"/>
    <property type="match status" value="1"/>
</dbReference>
<dbReference type="OrthoDB" id="9804395at2"/>
<feature type="domain" description="SGNH hydrolase-type esterase" evidence="1">
    <location>
        <begin position="48"/>
        <end position="220"/>
    </location>
</feature>
<comment type="caution">
    <text evidence="2">The sequence shown here is derived from an EMBL/GenBank/DDBJ whole genome shotgun (WGS) entry which is preliminary data.</text>
</comment>
<reference evidence="2 3" key="1">
    <citation type="journal article" date="2011" name="J. Bacteriol.">
        <title>Draft Genome Sequence of Gordonia neofelifaecis NRRL B-59395, a Cholesterol-Degrading Actinomycete.</title>
        <authorList>
            <person name="Ge F."/>
            <person name="Li W."/>
            <person name="Chen G."/>
            <person name="Liu Y."/>
            <person name="Zhang G."/>
            <person name="Yong B."/>
            <person name="Wang Q."/>
            <person name="Wang N."/>
            <person name="Huang Z."/>
            <person name="Li W."/>
            <person name="Wang J."/>
            <person name="Wu C."/>
            <person name="Xie Q."/>
            <person name="Liu G."/>
        </authorList>
    </citation>
    <scope>NUCLEOTIDE SEQUENCE [LARGE SCALE GENOMIC DNA]</scope>
    <source>
        <strain evidence="2 3">NRRL B-59395</strain>
    </source>
</reference>
<dbReference type="GO" id="GO:0004622">
    <property type="term" value="F:phosphatidylcholine lysophospholipase activity"/>
    <property type="evidence" value="ECO:0007669"/>
    <property type="project" value="TreeGrafter"/>
</dbReference>
<gene>
    <name evidence="2" type="ORF">SCNU_02572</name>
</gene>
<evidence type="ECO:0000313" key="3">
    <source>
        <dbReference type="Proteomes" id="UP000035065"/>
    </source>
</evidence>
<name>F1YFL7_9ACTN</name>
<dbReference type="AlphaFoldDB" id="F1YFL7"/>
<dbReference type="InterPro" id="IPR013830">
    <property type="entry name" value="SGNH_hydro"/>
</dbReference>
<dbReference type="RefSeq" id="WP_009677785.1">
    <property type="nucleotide sequence ID" value="NZ_AEUD01000002.1"/>
</dbReference>
<dbReference type="InterPro" id="IPR036514">
    <property type="entry name" value="SGNH_hydro_sf"/>
</dbReference>
<dbReference type="InterPro" id="IPR051532">
    <property type="entry name" value="Ester_Hydrolysis_Enzymes"/>
</dbReference>
<accession>F1YFL7</accession>
<dbReference type="eggNOG" id="COG2755">
    <property type="taxonomic scope" value="Bacteria"/>
</dbReference>
<dbReference type="EMBL" id="AEUD01000002">
    <property type="protein sequence ID" value="EGD56401.1"/>
    <property type="molecule type" value="Genomic_DNA"/>
</dbReference>
<dbReference type="CDD" id="cd01836">
    <property type="entry name" value="FeeA_FeeB_like"/>
    <property type="match status" value="1"/>
</dbReference>
<dbReference type="Proteomes" id="UP000035065">
    <property type="component" value="Unassembled WGS sequence"/>
</dbReference>
<dbReference type="PANTHER" id="PTHR30383:SF5">
    <property type="entry name" value="SGNH HYDROLASE-TYPE ESTERASE DOMAIN-CONTAINING PROTEIN"/>
    <property type="match status" value="1"/>
</dbReference>
<proteinExistence type="predicted"/>
<evidence type="ECO:0000313" key="2">
    <source>
        <dbReference type="EMBL" id="EGD56401.1"/>
    </source>
</evidence>
<organism evidence="2 3">
    <name type="scientific">Gordonia neofelifaecis NRRL B-59395</name>
    <dbReference type="NCBI Taxonomy" id="644548"/>
    <lineage>
        <taxon>Bacteria</taxon>
        <taxon>Bacillati</taxon>
        <taxon>Actinomycetota</taxon>
        <taxon>Actinomycetes</taxon>
        <taxon>Mycobacteriales</taxon>
        <taxon>Gordoniaceae</taxon>
        <taxon>Gordonia</taxon>
    </lineage>
</organism>
<protein>
    <submittedName>
        <fullName evidence="2">GDSL family lipase</fullName>
    </submittedName>
</protein>
<sequence length="267" mass="28382">MTSVPALVLRAPLLVTQAMRVRATVPRLPEAACTTGTVGTGPAAQLVVVGDSVAAGVGVDHHEATVAGQLARRLSETYDRTVRWRVRARSGDTAADVVADLDTTSVADADVVVVSIGVNDVKNLHSANRWRSDLTALLTLLSDAAEAPVLLMALPPIDALPALPAELGGFLAARGRAFDAIAREVCDRIPDVTYVVCEAQFTGEMFAADGFHPSARAHRALADTCADKLDAMDLRWRHDDRAGHQGLDLGDRETVQRVRIRSSARPA</sequence>
<keyword evidence="3" id="KW-1185">Reference proteome</keyword>
<evidence type="ECO:0000259" key="1">
    <source>
        <dbReference type="Pfam" id="PF13472"/>
    </source>
</evidence>
<dbReference type="PANTHER" id="PTHR30383">
    <property type="entry name" value="THIOESTERASE 1/PROTEASE 1/LYSOPHOSPHOLIPASE L1"/>
    <property type="match status" value="1"/>
</dbReference>
<dbReference type="Gene3D" id="3.40.50.1110">
    <property type="entry name" value="SGNH hydrolase"/>
    <property type="match status" value="1"/>
</dbReference>
<dbReference type="STRING" id="644548.SCNU_02572"/>
<dbReference type="Pfam" id="PF13472">
    <property type="entry name" value="Lipase_GDSL_2"/>
    <property type="match status" value="1"/>
</dbReference>